<keyword evidence="7" id="KW-0833">Ubl conjugation pathway</keyword>
<keyword evidence="14" id="KW-1185">Reference proteome</keyword>
<evidence type="ECO:0000256" key="5">
    <source>
        <dbReference type="ARBA" id="ARBA00022618"/>
    </source>
</evidence>
<evidence type="ECO:0000313" key="14">
    <source>
        <dbReference type="Proteomes" id="UP001378592"/>
    </source>
</evidence>
<organism evidence="13 14">
    <name type="scientific">Gryllus longicercus</name>
    <dbReference type="NCBI Taxonomy" id="2509291"/>
    <lineage>
        <taxon>Eukaryota</taxon>
        <taxon>Metazoa</taxon>
        <taxon>Ecdysozoa</taxon>
        <taxon>Arthropoda</taxon>
        <taxon>Hexapoda</taxon>
        <taxon>Insecta</taxon>
        <taxon>Pterygota</taxon>
        <taxon>Neoptera</taxon>
        <taxon>Polyneoptera</taxon>
        <taxon>Orthoptera</taxon>
        <taxon>Ensifera</taxon>
        <taxon>Gryllidea</taxon>
        <taxon>Grylloidea</taxon>
        <taxon>Gryllidae</taxon>
        <taxon>Gryllinae</taxon>
        <taxon>Gryllus</taxon>
    </lineage>
</organism>
<sequence length="68" mass="7928">MIRRSPTRIEVKLDDLQEYENMRREQEARKEQQQNNSVLGEAWAPGASKLPQAVVHDRIGYAPQPRLK</sequence>
<keyword evidence="6" id="KW-0498">Mitosis</keyword>
<comment type="similarity">
    <text evidence="3">Belongs to the CDC26 family.</text>
</comment>
<evidence type="ECO:0000256" key="6">
    <source>
        <dbReference type="ARBA" id="ARBA00022776"/>
    </source>
</evidence>
<evidence type="ECO:0000256" key="2">
    <source>
        <dbReference type="ARBA" id="ARBA00004906"/>
    </source>
</evidence>
<dbReference type="EMBL" id="JAZDUA010000062">
    <property type="protein sequence ID" value="KAK7870223.1"/>
    <property type="molecule type" value="Genomic_DNA"/>
</dbReference>
<dbReference type="GO" id="GO:0070979">
    <property type="term" value="P:protein K11-linked ubiquitination"/>
    <property type="evidence" value="ECO:0007669"/>
    <property type="project" value="TreeGrafter"/>
</dbReference>
<gene>
    <name evidence="13" type="ORF">R5R35_003493</name>
</gene>
<dbReference type="AlphaFoldDB" id="A0AAN9Z6N6"/>
<dbReference type="PANTHER" id="PTHR28579:SF1">
    <property type="entry name" value="ANAPHASE-PROMOTING COMPLEX SUBUNIT CDC26"/>
    <property type="match status" value="1"/>
</dbReference>
<comment type="caution">
    <text evidence="13">The sequence shown here is derived from an EMBL/GenBank/DDBJ whole genome shotgun (WGS) entry which is preliminary data.</text>
</comment>
<evidence type="ECO:0000256" key="3">
    <source>
        <dbReference type="ARBA" id="ARBA00007939"/>
    </source>
</evidence>
<dbReference type="PANTHER" id="PTHR28579">
    <property type="entry name" value="ANAPHASE-PROMOTING COMPLEX SUBUNIT CDC26"/>
    <property type="match status" value="1"/>
</dbReference>
<proteinExistence type="inferred from homology"/>
<evidence type="ECO:0000256" key="7">
    <source>
        <dbReference type="ARBA" id="ARBA00022786"/>
    </source>
</evidence>
<evidence type="ECO:0000256" key="9">
    <source>
        <dbReference type="ARBA" id="ARBA00023242"/>
    </source>
</evidence>
<dbReference type="GO" id="GO:0005680">
    <property type="term" value="C:anaphase-promoting complex"/>
    <property type="evidence" value="ECO:0007669"/>
    <property type="project" value="InterPro"/>
</dbReference>
<comment type="pathway">
    <text evidence="2">Protein modification; protein ubiquitination.</text>
</comment>
<dbReference type="InterPro" id="IPR018860">
    <property type="entry name" value="APC_suCDC26"/>
</dbReference>
<keyword evidence="5" id="KW-0132">Cell division</keyword>
<name>A0AAN9Z6N6_9ORTH</name>
<evidence type="ECO:0000256" key="11">
    <source>
        <dbReference type="ARBA" id="ARBA00032907"/>
    </source>
</evidence>
<evidence type="ECO:0000256" key="12">
    <source>
        <dbReference type="SAM" id="MobiDB-lite"/>
    </source>
</evidence>
<reference evidence="13 14" key="1">
    <citation type="submission" date="2024-03" db="EMBL/GenBank/DDBJ databases">
        <title>The genome assembly and annotation of the cricket Gryllus longicercus Weissman &amp; Gray.</title>
        <authorList>
            <person name="Szrajer S."/>
            <person name="Gray D."/>
            <person name="Ylla G."/>
        </authorList>
    </citation>
    <scope>NUCLEOTIDE SEQUENCE [LARGE SCALE GENOMIC DNA]</scope>
    <source>
        <strain evidence="13">DAG 2021-001</strain>
        <tissue evidence="13">Whole body minus gut</tissue>
    </source>
</reference>
<evidence type="ECO:0000313" key="13">
    <source>
        <dbReference type="EMBL" id="KAK7870223.1"/>
    </source>
</evidence>
<dbReference type="GO" id="GO:0007346">
    <property type="term" value="P:regulation of mitotic cell cycle"/>
    <property type="evidence" value="ECO:0007669"/>
    <property type="project" value="TreeGrafter"/>
</dbReference>
<evidence type="ECO:0000256" key="4">
    <source>
        <dbReference type="ARBA" id="ARBA00018549"/>
    </source>
</evidence>
<dbReference type="GO" id="GO:0031145">
    <property type="term" value="P:anaphase-promoting complex-dependent catabolic process"/>
    <property type="evidence" value="ECO:0007669"/>
    <property type="project" value="InterPro"/>
</dbReference>
<keyword evidence="9" id="KW-0539">Nucleus</keyword>
<protein>
    <recommendedName>
        <fullName evidence="4">Anaphase-promoting complex subunit CDC26</fullName>
    </recommendedName>
    <alternativeName>
        <fullName evidence="11">Cell division cycle protein 26 homolog</fullName>
    </alternativeName>
</protein>
<keyword evidence="10" id="KW-0131">Cell cycle</keyword>
<keyword evidence="8" id="KW-0175">Coiled coil</keyword>
<dbReference type="GO" id="GO:0051301">
    <property type="term" value="P:cell division"/>
    <property type="evidence" value="ECO:0007669"/>
    <property type="project" value="UniProtKB-KW"/>
</dbReference>
<accession>A0AAN9Z6N6</accession>
<evidence type="ECO:0000256" key="8">
    <source>
        <dbReference type="ARBA" id="ARBA00023054"/>
    </source>
</evidence>
<evidence type="ECO:0000256" key="1">
    <source>
        <dbReference type="ARBA" id="ARBA00004123"/>
    </source>
</evidence>
<comment type="subcellular location">
    <subcellularLocation>
        <location evidence="1">Nucleus</location>
    </subcellularLocation>
</comment>
<dbReference type="Pfam" id="PF10471">
    <property type="entry name" value="ANAPC_CDC26"/>
    <property type="match status" value="1"/>
</dbReference>
<dbReference type="Proteomes" id="UP001378592">
    <property type="component" value="Unassembled WGS sequence"/>
</dbReference>
<evidence type="ECO:0000256" key="10">
    <source>
        <dbReference type="ARBA" id="ARBA00023306"/>
    </source>
</evidence>
<feature type="region of interest" description="Disordered" evidence="12">
    <location>
        <begin position="22"/>
        <end position="68"/>
    </location>
</feature>
<feature type="compositionally biased region" description="Basic and acidic residues" evidence="12">
    <location>
        <begin position="22"/>
        <end position="32"/>
    </location>
</feature>